<dbReference type="InterPro" id="IPR002129">
    <property type="entry name" value="PyrdxlP-dep_de-COase"/>
</dbReference>
<dbReference type="STRING" id="74969.FAD_0824"/>
<name>A0A1V0N3N8_9ARCH</name>
<evidence type="ECO:0000256" key="13">
    <source>
        <dbReference type="ARBA" id="ARBA00038302"/>
    </source>
</evidence>
<accession>A0A1V0N3N8</accession>
<dbReference type="Proteomes" id="UP000192050">
    <property type="component" value="Chromosome"/>
</dbReference>
<keyword evidence="9" id="KW-1133">Transmembrane helix</keyword>
<evidence type="ECO:0000256" key="2">
    <source>
        <dbReference type="ARBA" id="ARBA00004389"/>
    </source>
</evidence>
<evidence type="ECO:0000256" key="5">
    <source>
        <dbReference type="ARBA" id="ARBA00022692"/>
    </source>
</evidence>
<dbReference type="InterPro" id="IPR050477">
    <property type="entry name" value="GrpII_AminoAcid_Decarb"/>
</dbReference>
<sequence>MLKQFPENGMDIQKIHETLDELGKNDIKNSRGRLFTYFYDPGIDELNKLQDIFLKFSNRNGMDYHAFPSTLKLENDVIAMMASLLHGKEGSAGTFTTGGTESIILAMKAARDRFFEKHHGVPEVILPVTAHPSFSKAVEYLGLKEIRLPVDEHYLADPELMRKAITENTAMIVGSAPSFPYGTIDPVKELSDIALENNLWLHVDACVGGMILPFLKRLGHNVQDFDFTLPGVSSISVDLHKYGFTPKGSSVIMYKNEELRKHQIYVNAKWPGYPMSNAGMQATKSAGPLAGTWAIMNYLGYKGYTDLASKTLSAYKTLTKGIENIGYEITGKPDATIFAFQDNNNSIFTTGVNMIEKGWYPQIQPSNLELGLPSTIHLNVCPVHVEVADEFLSDLENIHKNAGKDSGSRELAVESRDKAVDYLVNLIEQNPEKKTLFFHMIYNLDPEKGEEIFRKITDMDFHAAEE</sequence>
<dbReference type="PANTHER" id="PTHR42735">
    <property type="match status" value="1"/>
</dbReference>
<evidence type="ECO:0000256" key="14">
    <source>
        <dbReference type="PIRSR" id="PIRSR602129-50"/>
    </source>
</evidence>
<dbReference type="Gene3D" id="3.90.1150.10">
    <property type="entry name" value="Aspartate Aminotransferase, domain 1"/>
    <property type="match status" value="1"/>
</dbReference>
<evidence type="ECO:0000256" key="15">
    <source>
        <dbReference type="RuleBase" id="RU000382"/>
    </source>
</evidence>
<keyword evidence="17" id="KW-1185">Reference proteome</keyword>
<dbReference type="PANTHER" id="PTHR42735:SF6">
    <property type="entry name" value="SPHINGOSINE-1-PHOSPHATE LYASE 1"/>
    <property type="match status" value="1"/>
</dbReference>
<evidence type="ECO:0000256" key="7">
    <source>
        <dbReference type="ARBA" id="ARBA00022898"/>
    </source>
</evidence>
<evidence type="ECO:0000256" key="10">
    <source>
        <dbReference type="ARBA" id="ARBA00023098"/>
    </source>
</evidence>
<dbReference type="GO" id="GO:0019752">
    <property type="term" value="P:carboxylic acid metabolic process"/>
    <property type="evidence" value="ECO:0007669"/>
    <property type="project" value="InterPro"/>
</dbReference>
<evidence type="ECO:0000256" key="4">
    <source>
        <dbReference type="ARBA" id="ARBA00004991"/>
    </source>
</evidence>
<dbReference type="GO" id="GO:0016020">
    <property type="term" value="C:membrane"/>
    <property type="evidence" value="ECO:0007669"/>
    <property type="project" value="GOC"/>
</dbReference>
<dbReference type="InterPro" id="IPR015421">
    <property type="entry name" value="PyrdxlP-dep_Trfase_major"/>
</dbReference>
<keyword evidence="8" id="KW-0746">Sphingolipid metabolism</keyword>
<comment type="subcellular location">
    <subcellularLocation>
        <location evidence="2">Endoplasmic reticulum membrane</location>
        <topology evidence="2">Single-pass membrane protein</topology>
    </subcellularLocation>
</comment>
<keyword evidence="5" id="KW-0812">Transmembrane</keyword>
<keyword evidence="11" id="KW-0472">Membrane</keyword>
<dbReference type="GO" id="GO:0006665">
    <property type="term" value="P:sphingolipid metabolic process"/>
    <property type="evidence" value="ECO:0007669"/>
    <property type="project" value="UniProtKB-KW"/>
</dbReference>
<evidence type="ECO:0000256" key="12">
    <source>
        <dbReference type="ARBA" id="ARBA00023239"/>
    </source>
</evidence>
<dbReference type="GO" id="GO:0016830">
    <property type="term" value="F:carbon-carbon lyase activity"/>
    <property type="evidence" value="ECO:0007669"/>
    <property type="project" value="InterPro"/>
</dbReference>
<dbReference type="GeneID" id="31676325"/>
<dbReference type="EMBL" id="CP015363">
    <property type="protein sequence ID" value="ARD84724.1"/>
    <property type="molecule type" value="Genomic_DNA"/>
</dbReference>
<keyword evidence="10" id="KW-0443">Lipid metabolism</keyword>
<organism evidence="16 17">
    <name type="scientific">Ferroplasma acidiphilum</name>
    <dbReference type="NCBI Taxonomy" id="74969"/>
    <lineage>
        <taxon>Archaea</taxon>
        <taxon>Methanobacteriati</taxon>
        <taxon>Thermoplasmatota</taxon>
        <taxon>Thermoplasmata</taxon>
        <taxon>Thermoplasmatales</taxon>
        <taxon>Ferroplasmaceae</taxon>
        <taxon>Ferroplasma</taxon>
    </lineage>
</organism>
<evidence type="ECO:0000256" key="8">
    <source>
        <dbReference type="ARBA" id="ARBA00022919"/>
    </source>
</evidence>
<dbReference type="InterPro" id="IPR015422">
    <property type="entry name" value="PyrdxlP-dep_Trfase_small"/>
</dbReference>
<dbReference type="KEGG" id="fai:FAD_0824"/>
<evidence type="ECO:0000256" key="11">
    <source>
        <dbReference type="ARBA" id="ARBA00023136"/>
    </source>
</evidence>
<comment type="pathway">
    <text evidence="4">Sphingolipid metabolism.</text>
</comment>
<evidence type="ECO:0000313" key="16">
    <source>
        <dbReference type="EMBL" id="ARD84724.1"/>
    </source>
</evidence>
<keyword evidence="12 15" id="KW-0456">Lyase</keyword>
<dbReference type="InterPro" id="IPR015424">
    <property type="entry name" value="PyrdxlP-dep_Trfase"/>
</dbReference>
<dbReference type="Pfam" id="PF00282">
    <property type="entry name" value="Pyridoxal_deC"/>
    <property type="match status" value="1"/>
</dbReference>
<evidence type="ECO:0000256" key="6">
    <source>
        <dbReference type="ARBA" id="ARBA00022824"/>
    </source>
</evidence>
<dbReference type="RefSeq" id="WP_081142022.1">
    <property type="nucleotide sequence ID" value="NZ_CP015363.1"/>
</dbReference>
<comment type="cofactor">
    <cofactor evidence="1 14 15">
        <name>pyridoxal 5'-phosphate</name>
        <dbReference type="ChEBI" id="CHEBI:597326"/>
    </cofactor>
</comment>
<dbReference type="Gene3D" id="6.10.140.2150">
    <property type="match status" value="1"/>
</dbReference>
<evidence type="ECO:0000256" key="9">
    <source>
        <dbReference type="ARBA" id="ARBA00022989"/>
    </source>
</evidence>
<keyword evidence="6" id="KW-0256">Endoplasmic reticulum</keyword>
<evidence type="ECO:0000313" key="17">
    <source>
        <dbReference type="Proteomes" id="UP000192050"/>
    </source>
</evidence>
<comment type="similarity">
    <text evidence="13">Belongs to the group II decarboxylase family. Sphingosine-1-phosphate lyase subfamily.</text>
</comment>
<feature type="modified residue" description="N6-(pyridoxal phosphate)lysine" evidence="14">
    <location>
        <position position="241"/>
    </location>
</feature>
<dbReference type="SUPFAM" id="SSF53383">
    <property type="entry name" value="PLP-dependent transferases"/>
    <property type="match status" value="1"/>
</dbReference>
<dbReference type="FunFam" id="3.40.640.10:FF:000020">
    <property type="entry name" value="sphingosine-1-phosphate lyase 1"/>
    <property type="match status" value="1"/>
</dbReference>
<comment type="pathway">
    <text evidence="3">Lipid metabolism; sphingolipid metabolism.</text>
</comment>
<evidence type="ECO:0000256" key="3">
    <source>
        <dbReference type="ARBA" id="ARBA00004760"/>
    </source>
</evidence>
<gene>
    <name evidence="16" type="ORF">FAD_0824</name>
</gene>
<protein>
    <submittedName>
        <fullName evidence="16">Glutamate decarboxylase</fullName>
    </submittedName>
</protein>
<reference evidence="16 17" key="1">
    <citation type="submission" date="2011-10" db="EMBL/GenBank/DDBJ databases">
        <title>Metabolic and evolutionary patterns in the extreme acidophile Ferroplasma acidiphilum.</title>
        <authorList>
            <person name="Golyshina O.V."/>
            <person name="Kozyavkin S.A."/>
            <person name="Tatusov R.L."/>
            <person name="Slesarev A.I."/>
            <person name="Golyshin P.N."/>
        </authorList>
    </citation>
    <scope>NUCLEOTIDE SEQUENCE [LARGE SCALE GENOMIC DNA]</scope>
    <source>
        <strain evidence="17">Y</strain>
    </source>
</reference>
<keyword evidence="7 14" id="KW-0663">Pyridoxal phosphate</keyword>
<evidence type="ECO:0000256" key="1">
    <source>
        <dbReference type="ARBA" id="ARBA00001933"/>
    </source>
</evidence>
<dbReference type="Gene3D" id="3.40.640.10">
    <property type="entry name" value="Type I PLP-dependent aspartate aminotransferase-like (Major domain)"/>
    <property type="match status" value="1"/>
</dbReference>
<dbReference type="GO" id="GO:0030170">
    <property type="term" value="F:pyridoxal phosphate binding"/>
    <property type="evidence" value="ECO:0007669"/>
    <property type="project" value="InterPro"/>
</dbReference>
<dbReference type="OrthoDB" id="56891at2157"/>
<dbReference type="AlphaFoldDB" id="A0A1V0N3N8"/>
<proteinExistence type="inferred from homology"/>